<dbReference type="GO" id="GO:0006753">
    <property type="term" value="P:nucleoside phosphate metabolic process"/>
    <property type="evidence" value="ECO:0007669"/>
    <property type="project" value="TreeGrafter"/>
</dbReference>
<comment type="similarity">
    <text evidence="3">Belongs to the Nudix hydrolase family. NudK subfamily.</text>
</comment>
<evidence type="ECO:0000313" key="11">
    <source>
        <dbReference type="Proteomes" id="UP000199729"/>
    </source>
</evidence>
<protein>
    <recommendedName>
        <fullName evidence="4">GDP-mannose pyrophosphatase</fullName>
    </recommendedName>
    <alternativeName>
        <fullName evidence="6">GDP-mannose hydrolase</fullName>
    </alternativeName>
    <alternativeName>
        <fullName evidence="7">GDPMK</fullName>
    </alternativeName>
</protein>
<dbReference type="Gene3D" id="3.90.79.10">
    <property type="entry name" value="Nucleoside Triphosphate Pyrophosphohydrolase"/>
    <property type="match status" value="1"/>
</dbReference>
<dbReference type="Proteomes" id="UP000199729">
    <property type="component" value="Chromosome"/>
</dbReference>
<dbReference type="OrthoDB" id="9806150at2"/>
<dbReference type="PANTHER" id="PTHR11839">
    <property type="entry name" value="UDP/ADP-SUGAR PYROPHOSPHATASE"/>
    <property type="match status" value="1"/>
</dbReference>
<evidence type="ECO:0000256" key="5">
    <source>
        <dbReference type="ARBA" id="ARBA00022801"/>
    </source>
</evidence>
<dbReference type="GO" id="GO:0005829">
    <property type="term" value="C:cytosol"/>
    <property type="evidence" value="ECO:0007669"/>
    <property type="project" value="TreeGrafter"/>
</dbReference>
<dbReference type="PROSITE" id="PS00893">
    <property type="entry name" value="NUDIX_BOX"/>
    <property type="match status" value="1"/>
</dbReference>
<evidence type="ECO:0000259" key="9">
    <source>
        <dbReference type="PROSITE" id="PS51462"/>
    </source>
</evidence>
<proteinExistence type="inferred from homology"/>
<gene>
    <name evidence="10" type="ORF">VITFI_CDS1966</name>
</gene>
<dbReference type="InterPro" id="IPR020084">
    <property type="entry name" value="NUDIX_hydrolase_CS"/>
</dbReference>
<dbReference type="InterPro" id="IPR020476">
    <property type="entry name" value="Nudix_hydrolase"/>
</dbReference>
<dbReference type="GO" id="GO:0016462">
    <property type="term" value="F:pyrophosphatase activity"/>
    <property type="evidence" value="ECO:0007669"/>
    <property type="project" value="UniProtKB-ARBA"/>
</dbReference>
<sequence length="199" mass="22374">MADDDFAIRTQEDGLVERCVLSEAVFHGVFLNVRRDVVNLPDGGGTAAREYIVHPGAVMVVPVLDDGRVVMERQYRYPIQQVLLEFPAGKLDPGESPRQCAERELREETGYRATHWARAGLMHNAPAYATEIIEVWFAKGLTLGERCLDEGEFLEVGAVSVETLEALVLSGRLTDAKSMVGLLWLHQWHRGAWQPDWQF</sequence>
<feature type="domain" description="Nudix hydrolase" evidence="9">
    <location>
        <begin position="50"/>
        <end position="187"/>
    </location>
</feature>
<dbReference type="SUPFAM" id="SSF55811">
    <property type="entry name" value="Nudix"/>
    <property type="match status" value="1"/>
</dbReference>
<organism evidence="10 11">
    <name type="scientific">Vitreoscilla filiformis</name>
    <dbReference type="NCBI Taxonomy" id="63"/>
    <lineage>
        <taxon>Bacteria</taxon>
        <taxon>Pseudomonadati</taxon>
        <taxon>Pseudomonadota</taxon>
        <taxon>Betaproteobacteria</taxon>
        <taxon>Neisseriales</taxon>
        <taxon>Neisseriaceae</taxon>
        <taxon>Vitreoscilla</taxon>
    </lineage>
</organism>
<dbReference type="AlphaFoldDB" id="A0A221KFC6"/>
<keyword evidence="5 8" id="KW-0378">Hydrolase</keyword>
<name>A0A221KFC6_VITFI</name>
<accession>A0A221KFC6</accession>
<evidence type="ECO:0000256" key="4">
    <source>
        <dbReference type="ARBA" id="ARBA00016377"/>
    </source>
</evidence>
<evidence type="ECO:0000256" key="8">
    <source>
        <dbReference type="RuleBase" id="RU003476"/>
    </source>
</evidence>
<dbReference type="PROSITE" id="PS51462">
    <property type="entry name" value="NUDIX"/>
    <property type="match status" value="1"/>
</dbReference>
<dbReference type="Pfam" id="PF00293">
    <property type="entry name" value="NUDIX"/>
    <property type="match status" value="1"/>
</dbReference>
<comment type="catalytic activity">
    <reaction evidence="1">
        <text>GDP-alpha-D-mannose + H2O = alpha-D-mannose 1-phosphate + GMP + 2 H(+)</text>
        <dbReference type="Rhea" id="RHEA:27978"/>
        <dbReference type="ChEBI" id="CHEBI:15377"/>
        <dbReference type="ChEBI" id="CHEBI:15378"/>
        <dbReference type="ChEBI" id="CHEBI:57527"/>
        <dbReference type="ChEBI" id="CHEBI:58115"/>
        <dbReference type="ChEBI" id="CHEBI:58409"/>
    </reaction>
</comment>
<reference evidence="10 11" key="1">
    <citation type="submission" date="2017-07" db="EMBL/GenBank/DDBJ databases">
        <title>Complete Genome Sequence of the cosmetic ferment Vitreoscilla filiformis (ATCC15551).</title>
        <authorList>
            <person name="Contreras S."/>
            <person name="Sagory-Zalkind P."/>
            <person name="Blanquart H."/>
            <person name="Iltis A."/>
            <person name="Morand S.C."/>
        </authorList>
    </citation>
    <scope>NUCLEOTIDE SEQUENCE [LARGE SCALE GENOMIC DNA]</scope>
    <source>
        <strain evidence="10 11">ATCC 15551</strain>
    </source>
</reference>
<dbReference type="KEGG" id="vff:VITFI_CDS1966"/>
<evidence type="ECO:0000256" key="3">
    <source>
        <dbReference type="ARBA" id="ARBA00007275"/>
    </source>
</evidence>
<evidence type="ECO:0000313" key="10">
    <source>
        <dbReference type="EMBL" id="ASM77744.1"/>
    </source>
</evidence>
<dbReference type="RefSeq" id="WP_089416785.1">
    <property type="nucleotide sequence ID" value="NZ_CP022423.1"/>
</dbReference>
<dbReference type="InterPro" id="IPR015797">
    <property type="entry name" value="NUDIX_hydrolase-like_dom_sf"/>
</dbReference>
<evidence type="ECO:0000256" key="7">
    <source>
        <dbReference type="ARBA" id="ARBA00032272"/>
    </source>
</evidence>
<evidence type="ECO:0000256" key="2">
    <source>
        <dbReference type="ARBA" id="ARBA00001946"/>
    </source>
</evidence>
<dbReference type="InterPro" id="IPR000086">
    <property type="entry name" value="NUDIX_hydrolase_dom"/>
</dbReference>
<comment type="cofactor">
    <cofactor evidence="2">
        <name>Mg(2+)</name>
        <dbReference type="ChEBI" id="CHEBI:18420"/>
    </cofactor>
</comment>
<dbReference type="PANTHER" id="PTHR11839:SF18">
    <property type="entry name" value="NUDIX HYDROLASE DOMAIN-CONTAINING PROTEIN"/>
    <property type="match status" value="1"/>
</dbReference>
<dbReference type="PRINTS" id="PR00502">
    <property type="entry name" value="NUDIXFAMILY"/>
</dbReference>
<dbReference type="GO" id="GO:0019693">
    <property type="term" value="P:ribose phosphate metabolic process"/>
    <property type="evidence" value="ECO:0007669"/>
    <property type="project" value="TreeGrafter"/>
</dbReference>
<dbReference type="EMBL" id="CP022423">
    <property type="protein sequence ID" value="ASM77744.1"/>
    <property type="molecule type" value="Genomic_DNA"/>
</dbReference>
<keyword evidence="11" id="KW-1185">Reference proteome</keyword>
<evidence type="ECO:0000256" key="1">
    <source>
        <dbReference type="ARBA" id="ARBA00000847"/>
    </source>
</evidence>
<evidence type="ECO:0000256" key="6">
    <source>
        <dbReference type="ARBA" id="ARBA00032162"/>
    </source>
</evidence>